<dbReference type="EMBL" id="JQCB01000003">
    <property type="protein sequence ID" value="KRN96726.1"/>
    <property type="molecule type" value="Genomic_DNA"/>
</dbReference>
<evidence type="ECO:0000313" key="2">
    <source>
        <dbReference type="EMBL" id="KRN96726.1"/>
    </source>
</evidence>
<reference evidence="2 3" key="1">
    <citation type="journal article" date="2015" name="Genome Announc.">
        <title>Expanding the biotechnology potential of lactobacilli through comparative genomics of 213 strains and associated genera.</title>
        <authorList>
            <person name="Sun Z."/>
            <person name="Harris H.M."/>
            <person name="McCann A."/>
            <person name="Guo C."/>
            <person name="Argimon S."/>
            <person name="Zhang W."/>
            <person name="Yang X."/>
            <person name="Jeffery I.B."/>
            <person name="Cooney J.C."/>
            <person name="Kagawa T.F."/>
            <person name="Liu W."/>
            <person name="Song Y."/>
            <person name="Salvetti E."/>
            <person name="Wrobel A."/>
            <person name="Rasinkangas P."/>
            <person name="Parkhill J."/>
            <person name="Rea M.C."/>
            <person name="O'Sullivan O."/>
            <person name="Ritari J."/>
            <person name="Douillard F.P."/>
            <person name="Paul Ross R."/>
            <person name="Yang R."/>
            <person name="Briner A.E."/>
            <person name="Felis G.E."/>
            <person name="de Vos W.M."/>
            <person name="Barrangou R."/>
            <person name="Klaenhammer T.R."/>
            <person name="Caufield P.W."/>
            <person name="Cui Y."/>
            <person name="Zhang H."/>
            <person name="O'Toole P.W."/>
        </authorList>
    </citation>
    <scope>NUCLEOTIDE SEQUENCE [LARGE SCALE GENOMIC DNA]</scope>
    <source>
        <strain evidence="2 3">DSM 22696</strain>
    </source>
</reference>
<dbReference type="RefSeq" id="WP_057809439.1">
    <property type="nucleotide sequence ID" value="NZ_BJUD01000022.1"/>
</dbReference>
<dbReference type="PATRIC" id="fig|348151.3.peg.1291"/>
<dbReference type="EMBL" id="BJUD01000022">
    <property type="protein sequence ID" value="GEK28875.1"/>
    <property type="molecule type" value="Genomic_DNA"/>
</dbReference>
<dbReference type="STRING" id="348151.IV55_GL001260"/>
<comment type="caution">
    <text evidence="2">The sequence shown here is derived from an EMBL/GenBank/DDBJ whole genome shotgun (WGS) entry which is preliminary data.</text>
</comment>
<evidence type="ECO:0000313" key="4">
    <source>
        <dbReference type="Proteomes" id="UP000321429"/>
    </source>
</evidence>
<name>A0A0R2LAN3_9LACO</name>
<organism evidence="2 3">
    <name type="scientific">Furfurilactobacillus siliginis</name>
    <dbReference type="NCBI Taxonomy" id="348151"/>
    <lineage>
        <taxon>Bacteria</taxon>
        <taxon>Bacillati</taxon>
        <taxon>Bacillota</taxon>
        <taxon>Bacilli</taxon>
        <taxon>Lactobacillales</taxon>
        <taxon>Lactobacillaceae</taxon>
        <taxon>Furfurilactobacillus</taxon>
    </lineage>
</organism>
<dbReference type="Proteomes" id="UP000321429">
    <property type="component" value="Unassembled WGS sequence"/>
</dbReference>
<dbReference type="OrthoDB" id="2297934at2"/>
<protein>
    <submittedName>
        <fullName evidence="2">Uncharacterized protein</fullName>
    </submittedName>
</protein>
<gene>
    <name evidence="2" type="ORF">IV55_GL001260</name>
    <name evidence="1" type="ORF">LSI01_11860</name>
</gene>
<dbReference type="Proteomes" id="UP000051139">
    <property type="component" value="Unassembled WGS sequence"/>
</dbReference>
<evidence type="ECO:0000313" key="3">
    <source>
        <dbReference type="Proteomes" id="UP000051139"/>
    </source>
</evidence>
<keyword evidence="3" id="KW-1185">Reference proteome</keyword>
<reference evidence="1 4" key="2">
    <citation type="submission" date="2019-07" db="EMBL/GenBank/DDBJ databases">
        <title>Whole genome shotgun sequence of Lactobacillus siliginis NBRC 101315.</title>
        <authorList>
            <person name="Hosoyama A."/>
            <person name="Uohara A."/>
            <person name="Ohji S."/>
            <person name="Ichikawa N."/>
        </authorList>
    </citation>
    <scope>NUCLEOTIDE SEQUENCE [LARGE SCALE GENOMIC DNA]</scope>
    <source>
        <strain evidence="1 4">NBRC 101315</strain>
    </source>
</reference>
<evidence type="ECO:0000313" key="1">
    <source>
        <dbReference type="EMBL" id="GEK28875.1"/>
    </source>
</evidence>
<sequence>MQQTVERNDNPLQQVNQKELYTRWIKVDYDTFNKHYKFEPGFPHVEIVPGDPPSKWRYIPRECLNWIIKTKQVNYEL</sequence>
<proteinExistence type="predicted"/>
<accession>A0A0R2LAN3</accession>
<dbReference type="AlphaFoldDB" id="A0A0R2LAN3"/>